<accession>A0A016UKI9</accession>
<evidence type="ECO:0000313" key="1">
    <source>
        <dbReference type="EMBL" id="EYC15003.1"/>
    </source>
</evidence>
<comment type="caution">
    <text evidence="1">The sequence shown here is derived from an EMBL/GenBank/DDBJ whole genome shotgun (WGS) entry which is preliminary data.</text>
</comment>
<name>A0A016UKI9_9BILA</name>
<sequence>MEDGCALWQQCGERQGYGEGKRQVSAQHCEKPLGEDGALKINSVERTRLRSLRRNTGTLQLNSAGDVKIRIKRRWDQEREEI</sequence>
<reference evidence="2" key="1">
    <citation type="journal article" date="2015" name="Nat. Genet.">
        <title>The genome and transcriptome of the zoonotic hookworm Ancylostoma ceylanicum identify infection-specific gene families.</title>
        <authorList>
            <person name="Schwarz E.M."/>
            <person name="Hu Y."/>
            <person name="Antoshechkin I."/>
            <person name="Miller M.M."/>
            <person name="Sternberg P.W."/>
            <person name="Aroian R.V."/>
        </authorList>
    </citation>
    <scope>NUCLEOTIDE SEQUENCE</scope>
    <source>
        <strain evidence="2">HY135</strain>
    </source>
</reference>
<evidence type="ECO:0000313" key="2">
    <source>
        <dbReference type="Proteomes" id="UP000024635"/>
    </source>
</evidence>
<dbReference type="EMBL" id="JARK01001374">
    <property type="protein sequence ID" value="EYC15003.1"/>
    <property type="molecule type" value="Genomic_DNA"/>
</dbReference>
<gene>
    <name evidence="1" type="primary">Acey_s0038.g3571</name>
    <name evidence="1" type="ORF">Y032_0038g3571</name>
</gene>
<keyword evidence="2" id="KW-1185">Reference proteome</keyword>
<protein>
    <submittedName>
        <fullName evidence="1">Uncharacterized protein</fullName>
    </submittedName>
</protein>
<dbReference type="AlphaFoldDB" id="A0A016UKI9"/>
<dbReference type="Proteomes" id="UP000024635">
    <property type="component" value="Unassembled WGS sequence"/>
</dbReference>
<organism evidence="1 2">
    <name type="scientific">Ancylostoma ceylanicum</name>
    <dbReference type="NCBI Taxonomy" id="53326"/>
    <lineage>
        <taxon>Eukaryota</taxon>
        <taxon>Metazoa</taxon>
        <taxon>Ecdysozoa</taxon>
        <taxon>Nematoda</taxon>
        <taxon>Chromadorea</taxon>
        <taxon>Rhabditida</taxon>
        <taxon>Rhabditina</taxon>
        <taxon>Rhabditomorpha</taxon>
        <taxon>Strongyloidea</taxon>
        <taxon>Ancylostomatidae</taxon>
        <taxon>Ancylostomatinae</taxon>
        <taxon>Ancylostoma</taxon>
    </lineage>
</organism>
<proteinExistence type="predicted"/>